<dbReference type="AlphaFoldDB" id="A0A1W4XI55"/>
<organism evidence="8 9">
    <name type="scientific">Agrilus planipennis</name>
    <name type="common">Emerald ash borer</name>
    <name type="synonym">Agrilus marcopoli</name>
    <dbReference type="NCBI Taxonomy" id="224129"/>
    <lineage>
        <taxon>Eukaryota</taxon>
        <taxon>Metazoa</taxon>
        <taxon>Ecdysozoa</taxon>
        <taxon>Arthropoda</taxon>
        <taxon>Hexapoda</taxon>
        <taxon>Insecta</taxon>
        <taxon>Pterygota</taxon>
        <taxon>Neoptera</taxon>
        <taxon>Endopterygota</taxon>
        <taxon>Coleoptera</taxon>
        <taxon>Polyphaga</taxon>
        <taxon>Elateriformia</taxon>
        <taxon>Buprestoidea</taxon>
        <taxon>Buprestidae</taxon>
        <taxon>Agrilinae</taxon>
        <taxon>Agrilus</taxon>
    </lineage>
</organism>
<keyword evidence="6" id="KW-0964">Secreted</keyword>
<dbReference type="Proteomes" id="UP000192223">
    <property type="component" value="Unplaced"/>
</dbReference>
<dbReference type="InParanoid" id="A0A1W4XI55"/>
<evidence type="ECO:0000313" key="9">
    <source>
        <dbReference type="RefSeq" id="XP_018332128.1"/>
    </source>
</evidence>
<gene>
    <name evidence="9" type="primary">LOC108741729</name>
</gene>
<keyword evidence="4" id="KW-0732">Signal</keyword>
<comment type="subcellular location">
    <subcellularLocation>
        <location evidence="6">Secreted</location>
    </subcellularLocation>
</comment>
<dbReference type="PROSITE" id="PS00262">
    <property type="entry name" value="INSULIN"/>
    <property type="match status" value="1"/>
</dbReference>
<evidence type="ECO:0000256" key="4">
    <source>
        <dbReference type="ARBA" id="ARBA00022729"/>
    </source>
</evidence>
<keyword evidence="8" id="KW-1185">Reference proteome</keyword>
<evidence type="ECO:0000256" key="1">
    <source>
        <dbReference type="ARBA" id="ARBA00009034"/>
    </source>
</evidence>
<dbReference type="PRINTS" id="PR00276">
    <property type="entry name" value="INSULINFAMLY"/>
</dbReference>
<dbReference type="PANTHER" id="PTHR13647">
    <property type="entry name" value="INSULIN-LIKE PEPTIDE 2-RELATED"/>
    <property type="match status" value="1"/>
</dbReference>
<accession>A0A1W4XI55</accession>
<evidence type="ECO:0000256" key="5">
    <source>
        <dbReference type="ARBA" id="ARBA00023157"/>
    </source>
</evidence>
<comment type="similarity">
    <text evidence="1 6">Belongs to the insulin family.</text>
</comment>
<dbReference type="GO" id="GO:0005179">
    <property type="term" value="F:hormone activity"/>
    <property type="evidence" value="ECO:0007669"/>
    <property type="project" value="InterPro"/>
</dbReference>
<name>A0A1W4XI55_AGRPL</name>
<evidence type="ECO:0000256" key="3">
    <source>
        <dbReference type="ARBA" id="ARBA00022685"/>
    </source>
</evidence>
<dbReference type="Gene3D" id="1.10.100.10">
    <property type="entry name" value="Insulin-like"/>
    <property type="match status" value="1"/>
</dbReference>
<dbReference type="Pfam" id="PF00049">
    <property type="entry name" value="Insulin"/>
    <property type="match status" value="1"/>
</dbReference>
<dbReference type="SMART" id="SM00078">
    <property type="entry name" value="IlGF"/>
    <property type="match status" value="1"/>
</dbReference>
<dbReference type="InterPro" id="IPR022352">
    <property type="entry name" value="Ins/IGF/rlx"/>
</dbReference>
<proteinExistence type="inferred from homology"/>
<dbReference type="FunCoup" id="A0A1W4XI55">
    <property type="interactions" value="199"/>
</dbReference>
<keyword evidence="3" id="KW-0165">Cleavage on pair of basic residues</keyword>
<dbReference type="SUPFAM" id="SSF56994">
    <property type="entry name" value="Insulin-like"/>
    <property type="match status" value="1"/>
</dbReference>
<feature type="domain" description="Insulin-like" evidence="7">
    <location>
        <begin position="72"/>
        <end position="169"/>
    </location>
</feature>
<comment type="subunit">
    <text evidence="2">Heterodimer of a B chain and an A chain linked by two disulfide bonds.</text>
</comment>
<dbReference type="KEGG" id="apln:108741729"/>
<dbReference type="InterPro" id="IPR016179">
    <property type="entry name" value="Insulin-like"/>
</dbReference>
<dbReference type="GO" id="GO:0005576">
    <property type="term" value="C:extracellular region"/>
    <property type="evidence" value="ECO:0007669"/>
    <property type="project" value="UniProtKB-SubCell"/>
</dbReference>
<dbReference type="OrthoDB" id="6330326at2759"/>
<dbReference type="STRING" id="224129.A0A1W4XI55"/>
<evidence type="ECO:0000259" key="7">
    <source>
        <dbReference type="SMART" id="SM00078"/>
    </source>
</evidence>
<dbReference type="InterPro" id="IPR022353">
    <property type="entry name" value="Insulin_CS"/>
</dbReference>
<protein>
    <submittedName>
        <fullName evidence="9">LIRP-like isoform X1</fullName>
    </submittedName>
</protein>
<keyword evidence="5" id="KW-1015">Disulfide bond</keyword>
<evidence type="ECO:0000256" key="6">
    <source>
        <dbReference type="RuleBase" id="RU000406"/>
    </source>
</evidence>
<dbReference type="GeneID" id="108741729"/>
<sequence length="173" mass="19771">MLITTKMTFVYVLLHRTTPRTLFTNEKLNVMVKCICCFNEAMVRQGISLCLSIILIIVFLNEAEQSAMREAKHFCGERLSNMLYLVCEGAYNGRYKKNVYSANSDILNPQSGFLDYSSEESDTSVSTFPFKTRENANMMLSSGMRKRTRGIVQECCINSCTLMELRGYCAERK</sequence>
<evidence type="ECO:0000313" key="8">
    <source>
        <dbReference type="Proteomes" id="UP000192223"/>
    </source>
</evidence>
<dbReference type="PANTHER" id="PTHR13647:SF4">
    <property type="entry name" value="INSULIN-LIKE PEPTIDE 1-RELATED"/>
    <property type="match status" value="1"/>
</dbReference>
<dbReference type="InterPro" id="IPR036438">
    <property type="entry name" value="Insulin-like_sf"/>
</dbReference>
<dbReference type="RefSeq" id="XP_018332128.1">
    <property type="nucleotide sequence ID" value="XM_018476626.1"/>
</dbReference>
<evidence type="ECO:0000256" key="2">
    <source>
        <dbReference type="ARBA" id="ARBA00011207"/>
    </source>
</evidence>
<reference evidence="9" key="1">
    <citation type="submission" date="2025-08" db="UniProtKB">
        <authorList>
            <consortium name="RefSeq"/>
        </authorList>
    </citation>
    <scope>IDENTIFICATION</scope>
    <source>
        <tissue evidence="9">Entire body</tissue>
    </source>
</reference>